<dbReference type="Proteomes" id="UP000675379">
    <property type="component" value="Unassembled WGS sequence"/>
</dbReference>
<dbReference type="Gene3D" id="3.40.50.300">
    <property type="entry name" value="P-loop containing nucleotide triphosphate hydrolases"/>
    <property type="match status" value="1"/>
</dbReference>
<evidence type="ECO:0000313" key="6">
    <source>
        <dbReference type="Proteomes" id="UP000675379"/>
    </source>
</evidence>
<gene>
    <name evidence="5" type="ORF">KCG48_11300</name>
</gene>
<dbReference type="GO" id="GO:0005304">
    <property type="term" value="F:L-valine transmembrane transporter activity"/>
    <property type="evidence" value="ECO:0007669"/>
    <property type="project" value="TreeGrafter"/>
</dbReference>
<keyword evidence="3 5" id="KW-0067">ATP-binding</keyword>
<dbReference type="CDD" id="cd03219">
    <property type="entry name" value="ABC_Mj1267_LivG_branched"/>
    <property type="match status" value="1"/>
</dbReference>
<dbReference type="InterPro" id="IPR027417">
    <property type="entry name" value="P-loop_NTPase"/>
</dbReference>
<dbReference type="RefSeq" id="WP_211802317.1">
    <property type="nucleotide sequence ID" value="NZ_JAGSCS010000016.1"/>
</dbReference>
<sequence length="255" mass="28552">MDNRLVIKNIAKSFGGVKAVQDISIEVGHQQIVSIIGPNGAGKTTVFNLISGIYPVDQGSVTFLGENITNRPQHLITRAGIARTFQNIRLFKGLTVLENVMTAHDPMIRYNLLDSLLATPKKRRMDKENQQLSEYYLDLVGLSAVKDEDPFNLPYGHQRKLEIARALATYPKVLLLDEPAAGLNTVEVQDLIKLIEKIHRTLDISIVIIDHRMELIMDLSEKIYVLNFGKLLAEGTPEEIQNNDDVTKAYIGEGY</sequence>
<protein>
    <submittedName>
        <fullName evidence="5">ABC transporter ATP-binding protein</fullName>
    </submittedName>
</protein>
<dbReference type="GO" id="GO:0042941">
    <property type="term" value="P:D-alanine transmembrane transport"/>
    <property type="evidence" value="ECO:0007669"/>
    <property type="project" value="TreeGrafter"/>
</dbReference>
<dbReference type="EMBL" id="JAGSCS010000016">
    <property type="protein sequence ID" value="MBR0576901.1"/>
    <property type="molecule type" value="Genomic_DNA"/>
</dbReference>
<dbReference type="PANTHER" id="PTHR45772:SF7">
    <property type="entry name" value="AMINO ACID ABC TRANSPORTER ATP-BINDING PROTEIN"/>
    <property type="match status" value="1"/>
</dbReference>
<accession>A0A941CQ81</accession>
<dbReference type="InterPro" id="IPR051120">
    <property type="entry name" value="ABC_AA/LPS_Transport"/>
</dbReference>
<keyword evidence="2" id="KW-0547">Nucleotide-binding</keyword>
<dbReference type="SMART" id="SM00382">
    <property type="entry name" value="AAA"/>
    <property type="match status" value="1"/>
</dbReference>
<evidence type="ECO:0000256" key="3">
    <source>
        <dbReference type="ARBA" id="ARBA00022840"/>
    </source>
</evidence>
<dbReference type="InterPro" id="IPR032823">
    <property type="entry name" value="BCA_ABC_TP_C"/>
</dbReference>
<dbReference type="PROSITE" id="PS50893">
    <property type="entry name" value="ABC_TRANSPORTER_2"/>
    <property type="match status" value="1"/>
</dbReference>
<name>A0A941CQ81_9CLOT</name>
<dbReference type="GO" id="GO:0015808">
    <property type="term" value="P:L-alanine transport"/>
    <property type="evidence" value="ECO:0007669"/>
    <property type="project" value="TreeGrafter"/>
</dbReference>
<dbReference type="GO" id="GO:0016887">
    <property type="term" value="F:ATP hydrolysis activity"/>
    <property type="evidence" value="ECO:0007669"/>
    <property type="project" value="InterPro"/>
</dbReference>
<dbReference type="GO" id="GO:1903805">
    <property type="term" value="P:L-valine import across plasma membrane"/>
    <property type="evidence" value="ECO:0007669"/>
    <property type="project" value="TreeGrafter"/>
</dbReference>
<comment type="caution">
    <text evidence="5">The sequence shown here is derived from an EMBL/GenBank/DDBJ whole genome shotgun (WGS) entry which is preliminary data.</text>
</comment>
<dbReference type="GO" id="GO:0015188">
    <property type="term" value="F:L-isoleucine transmembrane transporter activity"/>
    <property type="evidence" value="ECO:0007669"/>
    <property type="project" value="TreeGrafter"/>
</dbReference>
<dbReference type="GO" id="GO:0015192">
    <property type="term" value="F:L-phenylalanine transmembrane transporter activity"/>
    <property type="evidence" value="ECO:0007669"/>
    <property type="project" value="TreeGrafter"/>
</dbReference>
<evidence type="ECO:0000256" key="1">
    <source>
        <dbReference type="ARBA" id="ARBA00022448"/>
    </source>
</evidence>
<dbReference type="Pfam" id="PF12399">
    <property type="entry name" value="BCA_ABC_TP_C"/>
    <property type="match status" value="1"/>
</dbReference>
<dbReference type="GO" id="GO:1903806">
    <property type="term" value="P:L-isoleucine import across plasma membrane"/>
    <property type="evidence" value="ECO:0007669"/>
    <property type="project" value="TreeGrafter"/>
</dbReference>
<dbReference type="InterPro" id="IPR003593">
    <property type="entry name" value="AAA+_ATPase"/>
</dbReference>
<dbReference type="Pfam" id="PF00005">
    <property type="entry name" value="ABC_tran"/>
    <property type="match status" value="1"/>
</dbReference>
<organism evidence="5 6">
    <name type="scientific">Proteiniclasticum sediminis</name>
    <dbReference type="NCBI Taxonomy" id="2804028"/>
    <lineage>
        <taxon>Bacteria</taxon>
        <taxon>Bacillati</taxon>
        <taxon>Bacillota</taxon>
        <taxon>Clostridia</taxon>
        <taxon>Eubacteriales</taxon>
        <taxon>Clostridiaceae</taxon>
        <taxon>Proteiniclasticum</taxon>
    </lineage>
</organism>
<evidence type="ECO:0000256" key="2">
    <source>
        <dbReference type="ARBA" id="ARBA00022741"/>
    </source>
</evidence>
<keyword evidence="6" id="KW-1185">Reference proteome</keyword>
<feature type="domain" description="ABC transporter" evidence="4">
    <location>
        <begin position="5"/>
        <end position="253"/>
    </location>
</feature>
<proteinExistence type="predicted"/>
<reference evidence="5" key="1">
    <citation type="submission" date="2021-04" db="EMBL/GenBank/DDBJ databases">
        <title>Proteiniclasticum sedimins sp. nov., an obligate anaerobic bacterium isolated from anaerobic sludge.</title>
        <authorList>
            <person name="Liu J."/>
        </authorList>
    </citation>
    <scope>NUCLEOTIDE SEQUENCE</scope>
    <source>
        <strain evidence="5">BAD-10</strain>
    </source>
</reference>
<dbReference type="SUPFAM" id="SSF52540">
    <property type="entry name" value="P-loop containing nucleoside triphosphate hydrolases"/>
    <property type="match status" value="1"/>
</dbReference>
<dbReference type="AlphaFoldDB" id="A0A941CQ81"/>
<keyword evidence="1" id="KW-0813">Transport</keyword>
<dbReference type="InterPro" id="IPR003439">
    <property type="entry name" value="ABC_transporter-like_ATP-bd"/>
</dbReference>
<dbReference type="PANTHER" id="PTHR45772">
    <property type="entry name" value="CONSERVED COMPONENT OF ABC TRANSPORTER FOR NATURAL AMINO ACIDS-RELATED"/>
    <property type="match status" value="1"/>
</dbReference>
<dbReference type="GO" id="GO:0005886">
    <property type="term" value="C:plasma membrane"/>
    <property type="evidence" value="ECO:0007669"/>
    <property type="project" value="TreeGrafter"/>
</dbReference>
<evidence type="ECO:0000259" key="4">
    <source>
        <dbReference type="PROSITE" id="PS50893"/>
    </source>
</evidence>
<dbReference type="GO" id="GO:0005524">
    <property type="term" value="F:ATP binding"/>
    <property type="evidence" value="ECO:0007669"/>
    <property type="project" value="UniProtKB-KW"/>
</dbReference>
<evidence type="ECO:0000313" key="5">
    <source>
        <dbReference type="EMBL" id="MBR0576901.1"/>
    </source>
</evidence>
<dbReference type="FunFam" id="3.40.50.300:FF:000421">
    <property type="entry name" value="Branched-chain amino acid ABC transporter ATP-binding protein"/>
    <property type="match status" value="1"/>
</dbReference>